<feature type="transmembrane region" description="Helical" evidence="5">
    <location>
        <begin position="313"/>
        <end position="339"/>
    </location>
</feature>
<evidence type="ECO:0000256" key="5">
    <source>
        <dbReference type="SAM" id="Phobius"/>
    </source>
</evidence>
<comment type="subcellular location">
    <subcellularLocation>
        <location evidence="1">Membrane</location>
        <topology evidence="1">Multi-pass membrane protein</topology>
    </subcellularLocation>
</comment>
<feature type="transmembrane region" description="Helical" evidence="5">
    <location>
        <begin position="260"/>
        <end position="281"/>
    </location>
</feature>
<feature type="transmembrane region" description="Helical" evidence="5">
    <location>
        <begin position="138"/>
        <end position="162"/>
    </location>
</feature>
<evidence type="ECO:0000256" key="3">
    <source>
        <dbReference type="ARBA" id="ARBA00022989"/>
    </source>
</evidence>
<dbReference type="Pfam" id="PF07690">
    <property type="entry name" value="MFS_1"/>
    <property type="match status" value="1"/>
</dbReference>
<dbReference type="Proteomes" id="UP001165384">
    <property type="component" value="Unassembled WGS sequence"/>
</dbReference>
<feature type="transmembrane region" description="Helical" evidence="5">
    <location>
        <begin position="288"/>
        <end position="307"/>
    </location>
</feature>
<evidence type="ECO:0000256" key="1">
    <source>
        <dbReference type="ARBA" id="ARBA00004141"/>
    </source>
</evidence>
<dbReference type="InterPro" id="IPR011701">
    <property type="entry name" value="MFS"/>
</dbReference>
<feature type="domain" description="Major facilitator superfamily (MFS) profile" evidence="6">
    <location>
        <begin position="13"/>
        <end position="402"/>
    </location>
</feature>
<organism evidence="7 8">
    <name type="scientific">Dechloromonas hankyongensis</name>
    <dbReference type="NCBI Taxonomy" id="2908002"/>
    <lineage>
        <taxon>Bacteria</taxon>
        <taxon>Pseudomonadati</taxon>
        <taxon>Pseudomonadota</taxon>
        <taxon>Betaproteobacteria</taxon>
        <taxon>Rhodocyclales</taxon>
        <taxon>Azonexaceae</taxon>
        <taxon>Dechloromonas</taxon>
    </lineage>
</organism>
<comment type="caution">
    <text evidence="7">The sequence shown here is derived from an EMBL/GenBank/DDBJ whole genome shotgun (WGS) entry which is preliminary data.</text>
</comment>
<dbReference type="InterPro" id="IPR005829">
    <property type="entry name" value="Sugar_transporter_CS"/>
</dbReference>
<dbReference type="PROSITE" id="PS00216">
    <property type="entry name" value="SUGAR_TRANSPORT_1"/>
    <property type="match status" value="1"/>
</dbReference>
<protein>
    <submittedName>
        <fullName evidence="7">MFS transporter</fullName>
    </submittedName>
</protein>
<dbReference type="PANTHER" id="PTHR23508:SF10">
    <property type="entry name" value="CARBOXYLIC ACID TRANSPORTER PROTEIN HOMOLOG"/>
    <property type="match status" value="1"/>
</dbReference>
<feature type="transmembrane region" description="Helical" evidence="5">
    <location>
        <begin position="79"/>
        <end position="96"/>
    </location>
</feature>
<gene>
    <name evidence="7" type="ORF">LZ012_08290</name>
</gene>
<feature type="transmembrane region" description="Helical" evidence="5">
    <location>
        <begin position="108"/>
        <end position="126"/>
    </location>
</feature>
<feature type="transmembrane region" description="Helical" evidence="5">
    <location>
        <begin position="351"/>
        <end position="370"/>
    </location>
</feature>
<evidence type="ECO:0000256" key="2">
    <source>
        <dbReference type="ARBA" id="ARBA00022692"/>
    </source>
</evidence>
<keyword evidence="2 5" id="KW-0812">Transmembrane</keyword>
<dbReference type="EMBL" id="JAKLTN010000001">
    <property type="protein sequence ID" value="MCG2576993.1"/>
    <property type="molecule type" value="Genomic_DNA"/>
</dbReference>
<reference evidence="7" key="1">
    <citation type="submission" date="2022-01" db="EMBL/GenBank/DDBJ databases">
        <authorList>
            <person name="Jo J.-H."/>
            <person name="Im W.-T."/>
        </authorList>
    </citation>
    <scope>NUCLEOTIDE SEQUENCE</scope>
    <source>
        <strain evidence="7">XY25</strain>
    </source>
</reference>
<dbReference type="InterPro" id="IPR036259">
    <property type="entry name" value="MFS_trans_sf"/>
</dbReference>
<evidence type="ECO:0000259" key="6">
    <source>
        <dbReference type="PROSITE" id="PS50850"/>
    </source>
</evidence>
<feature type="transmembrane region" description="Helical" evidence="5">
    <location>
        <begin position="49"/>
        <end position="67"/>
    </location>
</feature>
<dbReference type="SUPFAM" id="SSF103473">
    <property type="entry name" value="MFS general substrate transporter"/>
    <property type="match status" value="1"/>
</dbReference>
<name>A0ABS9K1G1_9RHOO</name>
<dbReference type="PANTHER" id="PTHR23508">
    <property type="entry name" value="CARBOXYLIC ACID TRANSPORTER PROTEIN HOMOLOG"/>
    <property type="match status" value="1"/>
</dbReference>
<feature type="transmembrane region" description="Helical" evidence="5">
    <location>
        <begin position="168"/>
        <end position="186"/>
    </location>
</feature>
<dbReference type="CDD" id="cd17371">
    <property type="entry name" value="MFS_MucK"/>
    <property type="match status" value="1"/>
</dbReference>
<sequence length="411" mass="44855">MWISETNTNERKTLVAAFAGYGVDAFDYMIYTFLIPTLMAAWTMSKVEAGYIATGALVTSAIGGWAAGILADKYGRVRVLQWTVMWFTLFTFLSGFTNSFEQLFFTRAMQGFGFGGEWSVGAVLIAEMIQAKHRGKAVGLVQSSWAVGWGAAAIAFWAVYAVLPAEQAWRVLFWLGILPAFLIFYIRRNIKDPEVFHATQAKKKAEGGGNFWEIFSPRLLKTTILASLLSTGMMGAYYAVTTWLPTFLKVERKLSVLGTSGYLLVLILGSFIGYLTSAYLSDKLGRRYCFMLFATCAGTLVYIYTHIPITDGLMLFLGFPLGFFLSGIFSGMGAYLAELFPNELRGSGQGFCYNFGRAAGAMSPALVGYLSTSNPLGEVIGVLAAGGYLLVILACLPLPETQGRDLALQPA</sequence>
<keyword evidence="3 5" id="KW-1133">Transmembrane helix</keyword>
<evidence type="ECO:0000313" key="8">
    <source>
        <dbReference type="Proteomes" id="UP001165384"/>
    </source>
</evidence>
<keyword evidence="4 5" id="KW-0472">Membrane</keyword>
<feature type="transmembrane region" description="Helical" evidence="5">
    <location>
        <begin position="376"/>
        <end position="396"/>
    </location>
</feature>
<feature type="transmembrane region" description="Helical" evidence="5">
    <location>
        <begin position="219"/>
        <end position="240"/>
    </location>
</feature>
<dbReference type="Gene3D" id="1.20.1250.20">
    <property type="entry name" value="MFS general substrate transporter like domains"/>
    <property type="match status" value="2"/>
</dbReference>
<dbReference type="PROSITE" id="PS00217">
    <property type="entry name" value="SUGAR_TRANSPORT_2"/>
    <property type="match status" value="1"/>
</dbReference>
<evidence type="ECO:0000256" key="4">
    <source>
        <dbReference type="ARBA" id="ARBA00023136"/>
    </source>
</evidence>
<dbReference type="RefSeq" id="WP_275709489.1">
    <property type="nucleotide sequence ID" value="NZ_JAKLTN010000001.1"/>
</dbReference>
<evidence type="ECO:0000313" key="7">
    <source>
        <dbReference type="EMBL" id="MCG2576993.1"/>
    </source>
</evidence>
<dbReference type="InterPro" id="IPR020846">
    <property type="entry name" value="MFS_dom"/>
</dbReference>
<feature type="transmembrane region" description="Helical" evidence="5">
    <location>
        <begin position="21"/>
        <end position="43"/>
    </location>
</feature>
<accession>A0ABS9K1G1</accession>
<keyword evidence="8" id="KW-1185">Reference proteome</keyword>
<dbReference type="PROSITE" id="PS50850">
    <property type="entry name" value="MFS"/>
    <property type="match status" value="1"/>
</dbReference>
<proteinExistence type="predicted"/>